<keyword evidence="1" id="KW-0732">Signal</keyword>
<organism evidence="2 3">
    <name type="scientific">Massilia timonae</name>
    <dbReference type="NCBI Taxonomy" id="47229"/>
    <lineage>
        <taxon>Bacteria</taxon>
        <taxon>Pseudomonadati</taxon>
        <taxon>Pseudomonadota</taxon>
        <taxon>Betaproteobacteria</taxon>
        <taxon>Burkholderiales</taxon>
        <taxon>Oxalobacteraceae</taxon>
        <taxon>Telluria group</taxon>
        <taxon>Massilia</taxon>
    </lineage>
</organism>
<evidence type="ECO:0000313" key="3">
    <source>
        <dbReference type="Proteomes" id="UP000180246"/>
    </source>
</evidence>
<gene>
    <name evidence="2" type="ORF">LO55_839</name>
</gene>
<dbReference type="Proteomes" id="UP000180246">
    <property type="component" value="Unassembled WGS sequence"/>
</dbReference>
<name>A0A1S2NBE5_9BURK</name>
<dbReference type="GO" id="GO:0030246">
    <property type="term" value="F:carbohydrate binding"/>
    <property type="evidence" value="ECO:0007669"/>
    <property type="project" value="InterPro"/>
</dbReference>
<accession>A0A1S2NBE5</accession>
<dbReference type="RefSeq" id="WP_143054447.1">
    <property type="nucleotide sequence ID" value="NZ_JRYB01000001.1"/>
</dbReference>
<dbReference type="EMBL" id="JRYB01000001">
    <property type="protein sequence ID" value="OIJ42365.1"/>
    <property type="molecule type" value="Genomic_DNA"/>
</dbReference>
<comment type="caution">
    <text evidence="2">The sequence shown here is derived from an EMBL/GenBank/DDBJ whole genome shotgun (WGS) entry which is preliminary data.</text>
</comment>
<dbReference type="InterPro" id="IPR008965">
    <property type="entry name" value="CBM2/CBM3_carb-bd_dom_sf"/>
</dbReference>
<dbReference type="CDD" id="cd08547">
    <property type="entry name" value="Type_II_cohesin"/>
    <property type="match status" value="1"/>
</dbReference>
<feature type="signal peptide" evidence="1">
    <location>
        <begin position="1"/>
        <end position="28"/>
    </location>
</feature>
<dbReference type="AlphaFoldDB" id="A0A1S2NBE5"/>
<feature type="chain" id="PRO_5012322850" evidence="1">
    <location>
        <begin position="29"/>
        <end position="210"/>
    </location>
</feature>
<reference evidence="2 3" key="1">
    <citation type="submission" date="2014-10" db="EMBL/GenBank/DDBJ databases">
        <authorList>
            <person name="Seo M.-J."/>
            <person name="Seok Y.J."/>
            <person name="Cha I.-T."/>
        </authorList>
    </citation>
    <scope>NUCLEOTIDE SEQUENCE [LARGE SCALE GENOMIC DNA]</scope>
    <source>
        <strain evidence="2 3">NEU</strain>
    </source>
</reference>
<evidence type="ECO:0000313" key="2">
    <source>
        <dbReference type="EMBL" id="OIJ42365.1"/>
    </source>
</evidence>
<protein>
    <submittedName>
        <fullName evidence="2">PEP-CTERM-sorting domain protein</fullName>
    </submittedName>
</protein>
<evidence type="ECO:0000256" key="1">
    <source>
        <dbReference type="SAM" id="SignalP"/>
    </source>
</evidence>
<sequence>MASVLPRIMRTTAALLVCAVALAAPAGAAVLTTSLSSAAVAVGQQFSLDVMVGDLGPAQALAAFDLDLVFDPVLVAPVSAEFGHYLGAVDVDQLTHALFGAGRADFAAVSLLDDAALIGLQPGTFPLARLVFTALAPGAVSIDFDLLTAPGLLLGDGFGEAIAVSAVHGAIVDIGAATCVPEPSTLALLMLGAILAPGRRPSIRGRRAAL</sequence>
<dbReference type="SUPFAM" id="SSF49384">
    <property type="entry name" value="Carbohydrate-binding domain"/>
    <property type="match status" value="1"/>
</dbReference>
<dbReference type="Gene3D" id="2.60.40.680">
    <property type="match status" value="1"/>
</dbReference>
<dbReference type="InterPro" id="IPR013424">
    <property type="entry name" value="Ice-binding_C"/>
</dbReference>
<dbReference type="NCBIfam" id="TIGR02595">
    <property type="entry name" value="PEP_CTERM"/>
    <property type="match status" value="1"/>
</dbReference>
<proteinExistence type="predicted"/>